<dbReference type="AlphaFoldDB" id="A0A9P3PMA0"/>
<comment type="caution">
    <text evidence="2">The sequence shown here is derived from an EMBL/GenBank/DDBJ whole genome shotgun (WGS) entry which is preliminary data.</text>
</comment>
<accession>A0A9P3PMA0</accession>
<name>A0A9P3PMA0_LYOSH</name>
<sequence length="171" mass="17998">MPRVIIVALPLAPHAIVVALCLAPPAIVAAYPLVHPKAVVALLLASCRGSAALLPALYVTHRGPAPGPPQDRRGPPLSVRRPAFDDRGGIMSHATIRPATSNSLHPHRPFKDTARVSTSGVRGRSVPYVEPAPHRGGPSGGSTQYMEPAYYSVHSGDDELMPATEEWGTGT</sequence>
<organism evidence="2 3">
    <name type="scientific">Lyophyllum shimeji</name>
    <name type="common">Hon-shimeji</name>
    <name type="synonym">Tricholoma shimeji</name>
    <dbReference type="NCBI Taxonomy" id="47721"/>
    <lineage>
        <taxon>Eukaryota</taxon>
        <taxon>Fungi</taxon>
        <taxon>Dikarya</taxon>
        <taxon>Basidiomycota</taxon>
        <taxon>Agaricomycotina</taxon>
        <taxon>Agaricomycetes</taxon>
        <taxon>Agaricomycetidae</taxon>
        <taxon>Agaricales</taxon>
        <taxon>Tricholomatineae</taxon>
        <taxon>Lyophyllaceae</taxon>
        <taxon>Lyophyllum</taxon>
    </lineage>
</organism>
<evidence type="ECO:0000256" key="1">
    <source>
        <dbReference type="SAM" id="MobiDB-lite"/>
    </source>
</evidence>
<feature type="region of interest" description="Disordered" evidence="1">
    <location>
        <begin position="61"/>
        <end position="146"/>
    </location>
</feature>
<keyword evidence="3" id="KW-1185">Reference proteome</keyword>
<evidence type="ECO:0000313" key="3">
    <source>
        <dbReference type="Proteomes" id="UP001063166"/>
    </source>
</evidence>
<gene>
    <name evidence="2" type="ORF">LshimejAT787_0410940</name>
</gene>
<dbReference type="Proteomes" id="UP001063166">
    <property type="component" value="Unassembled WGS sequence"/>
</dbReference>
<evidence type="ECO:0000313" key="2">
    <source>
        <dbReference type="EMBL" id="GLB38043.1"/>
    </source>
</evidence>
<proteinExistence type="predicted"/>
<reference evidence="2" key="1">
    <citation type="submission" date="2022-07" db="EMBL/GenBank/DDBJ databases">
        <title>The genome of Lyophyllum shimeji provides insight into the initial evolution of ectomycorrhizal fungal genome.</title>
        <authorList>
            <person name="Kobayashi Y."/>
            <person name="Shibata T."/>
            <person name="Hirakawa H."/>
            <person name="Shigenobu S."/>
            <person name="Nishiyama T."/>
            <person name="Yamada A."/>
            <person name="Hasebe M."/>
            <person name="Kawaguchi M."/>
        </authorList>
    </citation>
    <scope>NUCLEOTIDE SEQUENCE</scope>
    <source>
        <strain evidence="2">AT787</strain>
    </source>
</reference>
<protein>
    <submittedName>
        <fullName evidence="2">Uncharacterized protein</fullName>
    </submittedName>
</protein>
<dbReference type="EMBL" id="BRPK01000004">
    <property type="protein sequence ID" value="GLB38043.1"/>
    <property type="molecule type" value="Genomic_DNA"/>
</dbReference>